<dbReference type="InterPro" id="IPR055129">
    <property type="entry name" value="YEATS_dom"/>
</dbReference>
<name>A0A183C0E3_GLOPA</name>
<evidence type="ECO:0000256" key="3">
    <source>
        <dbReference type="ARBA" id="ARBA00023242"/>
    </source>
</evidence>
<keyword evidence="1" id="KW-0805">Transcription regulation</keyword>
<reference evidence="6" key="2">
    <citation type="submission" date="2014-05" db="EMBL/GenBank/DDBJ databases">
        <title>The genome and life-stage specific transcriptomes of Globodera pallida elucidate key aspects of plant parasitism by a cyst nematode.</title>
        <authorList>
            <person name="Cotton J.A."/>
            <person name="Lilley C.J."/>
            <person name="Jones L.M."/>
            <person name="Kikuchi T."/>
            <person name="Reid A.J."/>
            <person name="Thorpe P."/>
            <person name="Tsai I.J."/>
            <person name="Beasley H."/>
            <person name="Blok V."/>
            <person name="Cock P.J.A."/>
            <person name="Van den Akker S.E."/>
            <person name="Holroyd N."/>
            <person name="Hunt M."/>
            <person name="Mantelin S."/>
            <person name="Naghra H."/>
            <person name="Pain A."/>
            <person name="Palomares-Rius J.E."/>
            <person name="Zarowiecki M."/>
            <person name="Berriman M."/>
            <person name="Jones J.T."/>
            <person name="Urwin P.E."/>
        </authorList>
    </citation>
    <scope>NUCLEOTIDE SEQUENCE [LARGE SCALE GENOMIC DNA]</scope>
    <source>
        <strain evidence="6">Lindley</strain>
    </source>
</reference>
<feature type="domain" description="YEATS" evidence="5">
    <location>
        <begin position="1"/>
        <end position="112"/>
    </location>
</feature>
<protein>
    <submittedName>
        <fullName evidence="7">Protein AF-9 homolog</fullName>
    </submittedName>
</protein>
<organism evidence="6 7">
    <name type="scientific">Globodera pallida</name>
    <name type="common">Potato cyst nematode worm</name>
    <name type="synonym">Heterodera pallida</name>
    <dbReference type="NCBI Taxonomy" id="36090"/>
    <lineage>
        <taxon>Eukaryota</taxon>
        <taxon>Metazoa</taxon>
        <taxon>Ecdysozoa</taxon>
        <taxon>Nematoda</taxon>
        <taxon>Chromadorea</taxon>
        <taxon>Rhabditida</taxon>
        <taxon>Tylenchina</taxon>
        <taxon>Tylenchomorpha</taxon>
        <taxon>Tylenchoidea</taxon>
        <taxon>Heteroderidae</taxon>
        <taxon>Heteroderinae</taxon>
        <taxon>Globodera</taxon>
    </lineage>
</organism>
<dbReference type="GO" id="GO:0006355">
    <property type="term" value="P:regulation of DNA-templated transcription"/>
    <property type="evidence" value="ECO:0007669"/>
    <property type="project" value="InterPro"/>
</dbReference>
<reference evidence="7" key="3">
    <citation type="submission" date="2016-06" db="UniProtKB">
        <authorList>
            <consortium name="WormBaseParasite"/>
        </authorList>
    </citation>
    <scope>IDENTIFICATION</scope>
</reference>
<evidence type="ECO:0000313" key="7">
    <source>
        <dbReference type="WBParaSite" id="GPLIN_000633600"/>
    </source>
</evidence>
<dbReference type="PROSITE" id="PS51037">
    <property type="entry name" value="YEATS"/>
    <property type="match status" value="1"/>
</dbReference>
<dbReference type="PANTHER" id="PTHR47573:SF1">
    <property type="entry name" value="PROTEIN AF-9 HOMOLOG"/>
    <property type="match status" value="1"/>
</dbReference>
<keyword evidence="3 4" id="KW-0539">Nucleus</keyword>
<dbReference type="InterPro" id="IPR038704">
    <property type="entry name" value="YEAST_sf"/>
</dbReference>
<evidence type="ECO:0000313" key="6">
    <source>
        <dbReference type="Proteomes" id="UP000050741"/>
    </source>
</evidence>
<dbReference type="Pfam" id="PF03366">
    <property type="entry name" value="YEATS"/>
    <property type="match status" value="1"/>
</dbReference>
<evidence type="ECO:0000256" key="4">
    <source>
        <dbReference type="PROSITE-ProRule" id="PRU00376"/>
    </source>
</evidence>
<sequence>MASTSAVVPIGRSGGAVYTERVKNKRIVKPIRITPIDGRAYDPEEDLGHYIRKVQFRLHESYPNNVRIVERPPFEITETGWGEFDAQMKMYFVDVNEKPPFIIFGCISHWSH</sequence>
<dbReference type="InterPro" id="IPR005033">
    <property type="entry name" value="YEATS"/>
</dbReference>
<accession>A0A183C0E3</accession>
<proteinExistence type="predicted"/>
<evidence type="ECO:0000256" key="1">
    <source>
        <dbReference type="ARBA" id="ARBA00023015"/>
    </source>
</evidence>
<keyword evidence="6" id="KW-1185">Reference proteome</keyword>
<dbReference type="Proteomes" id="UP000050741">
    <property type="component" value="Unassembled WGS sequence"/>
</dbReference>
<comment type="subcellular location">
    <subcellularLocation>
        <location evidence="4">Nucleus</location>
    </subcellularLocation>
</comment>
<evidence type="ECO:0000259" key="5">
    <source>
        <dbReference type="PROSITE" id="PS51037"/>
    </source>
</evidence>
<dbReference type="GO" id="GO:0005634">
    <property type="term" value="C:nucleus"/>
    <property type="evidence" value="ECO:0007669"/>
    <property type="project" value="UniProtKB-SubCell"/>
</dbReference>
<dbReference type="WBParaSite" id="GPLIN_000633600">
    <property type="protein sequence ID" value="GPLIN_000633600"/>
    <property type="gene ID" value="GPLIN_000633600"/>
</dbReference>
<keyword evidence="2" id="KW-0804">Transcription</keyword>
<evidence type="ECO:0000256" key="2">
    <source>
        <dbReference type="ARBA" id="ARBA00023163"/>
    </source>
</evidence>
<reference evidence="6" key="1">
    <citation type="submission" date="2013-12" db="EMBL/GenBank/DDBJ databases">
        <authorList>
            <person name="Aslett M."/>
        </authorList>
    </citation>
    <scope>NUCLEOTIDE SEQUENCE [LARGE SCALE GENOMIC DNA]</scope>
    <source>
        <strain evidence="6">Lindley</strain>
    </source>
</reference>
<dbReference type="Gene3D" id="2.60.40.1970">
    <property type="entry name" value="YEATS domain"/>
    <property type="match status" value="1"/>
</dbReference>
<dbReference type="AlphaFoldDB" id="A0A183C0E3"/>
<dbReference type="PANTHER" id="PTHR47573">
    <property type="entry name" value="PROTEIN AF-9 HOMOLOG"/>
    <property type="match status" value="1"/>
</dbReference>